<dbReference type="InterPro" id="IPR036396">
    <property type="entry name" value="Cyt_P450_sf"/>
</dbReference>
<dbReference type="FunFam" id="1.10.630.10:FF:000126">
    <property type="entry name" value="Predicted protein"/>
    <property type="match status" value="1"/>
</dbReference>
<dbReference type="GO" id="GO:0020037">
    <property type="term" value="F:heme binding"/>
    <property type="evidence" value="ECO:0007669"/>
    <property type="project" value="InterPro"/>
</dbReference>
<keyword evidence="4 8" id="KW-0479">Metal-binding</keyword>
<dbReference type="InterPro" id="IPR001128">
    <property type="entry name" value="Cyt_P450"/>
</dbReference>
<evidence type="ECO:0000256" key="1">
    <source>
        <dbReference type="ARBA" id="ARBA00001971"/>
    </source>
</evidence>
<keyword evidence="6 8" id="KW-0408">Iron</keyword>
<comment type="cofactor">
    <cofactor evidence="1 8">
        <name>heme</name>
        <dbReference type="ChEBI" id="CHEBI:30413"/>
    </cofactor>
</comment>
<dbReference type="PROSITE" id="PS00086">
    <property type="entry name" value="CYTOCHROME_P450"/>
    <property type="match status" value="1"/>
</dbReference>
<evidence type="ECO:0000256" key="7">
    <source>
        <dbReference type="ARBA" id="ARBA00023033"/>
    </source>
</evidence>
<evidence type="ECO:0000313" key="11">
    <source>
        <dbReference type="Proteomes" id="UP001085076"/>
    </source>
</evidence>
<reference evidence="10" key="1">
    <citation type="submission" date="2021-03" db="EMBL/GenBank/DDBJ databases">
        <authorList>
            <person name="Li Z."/>
            <person name="Yang C."/>
        </authorList>
    </citation>
    <scope>NUCLEOTIDE SEQUENCE</scope>
    <source>
        <strain evidence="10">Dzin_1.0</strain>
        <tissue evidence="10">Leaf</tissue>
    </source>
</reference>
<keyword evidence="7 9" id="KW-0503">Monooxygenase</keyword>
<evidence type="ECO:0000256" key="6">
    <source>
        <dbReference type="ARBA" id="ARBA00023004"/>
    </source>
</evidence>
<dbReference type="GO" id="GO:0005506">
    <property type="term" value="F:iron ion binding"/>
    <property type="evidence" value="ECO:0007669"/>
    <property type="project" value="InterPro"/>
</dbReference>
<reference evidence="10" key="2">
    <citation type="journal article" date="2022" name="Hortic Res">
        <title>The genome of Dioscorea zingiberensis sheds light on the biosynthesis, origin and evolution of the medicinally important diosgenin saponins.</title>
        <authorList>
            <person name="Li Y."/>
            <person name="Tan C."/>
            <person name="Li Z."/>
            <person name="Guo J."/>
            <person name="Li S."/>
            <person name="Chen X."/>
            <person name="Wang C."/>
            <person name="Dai X."/>
            <person name="Yang H."/>
            <person name="Song W."/>
            <person name="Hou L."/>
            <person name="Xu J."/>
            <person name="Tong Z."/>
            <person name="Xu A."/>
            <person name="Yuan X."/>
            <person name="Wang W."/>
            <person name="Yang Q."/>
            <person name="Chen L."/>
            <person name="Sun Z."/>
            <person name="Wang K."/>
            <person name="Pan B."/>
            <person name="Chen J."/>
            <person name="Bao Y."/>
            <person name="Liu F."/>
            <person name="Qi X."/>
            <person name="Gang D.R."/>
            <person name="Wen J."/>
            <person name="Li J."/>
        </authorList>
    </citation>
    <scope>NUCLEOTIDE SEQUENCE</scope>
    <source>
        <strain evidence="10">Dzin_1.0</strain>
    </source>
</reference>
<dbReference type="EMBL" id="JAGGNH010000001">
    <property type="protein sequence ID" value="KAJ0989206.1"/>
    <property type="molecule type" value="Genomic_DNA"/>
</dbReference>
<dbReference type="OrthoDB" id="2789670at2759"/>
<evidence type="ECO:0000256" key="9">
    <source>
        <dbReference type="RuleBase" id="RU000461"/>
    </source>
</evidence>
<dbReference type="PRINTS" id="PR00385">
    <property type="entry name" value="P450"/>
</dbReference>
<gene>
    <name evidence="10" type="ORF">J5N97_007562</name>
</gene>
<dbReference type="PANTHER" id="PTHR47955">
    <property type="entry name" value="CYTOCHROME P450 FAMILY 71 PROTEIN"/>
    <property type="match status" value="1"/>
</dbReference>
<dbReference type="PRINTS" id="PR00463">
    <property type="entry name" value="EP450I"/>
</dbReference>
<dbReference type="InterPro" id="IPR017972">
    <property type="entry name" value="Cyt_P450_CS"/>
</dbReference>
<dbReference type="GO" id="GO:0016705">
    <property type="term" value="F:oxidoreductase activity, acting on paired donors, with incorporation or reduction of molecular oxygen"/>
    <property type="evidence" value="ECO:0007669"/>
    <property type="project" value="InterPro"/>
</dbReference>
<dbReference type="Gene3D" id="1.10.630.10">
    <property type="entry name" value="Cytochrome P450"/>
    <property type="match status" value="1"/>
</dbReference>
<evidence type="ECO:0000256" key="8">
    <source>
        <dbReference type="PIRSR" id="PIRSR602401-1"/>
    </source>
</evidence>
<proteinExistence type="inferred from homology"/>
<comment type="similarity">
    <text evidence="2 9">Belongs to the cytochrome P450 family.</text>
</comment>
<organism evidence="10 11">
    <name type="scientific">Dioscorea zingiberensis</name>
    <dbReference type="NCBI Taxonomy" id="325984"/>
    <lineage>
        <taxon>Eukaryota</taxon>
        <taxon>Viridiplantae</taxon>
        <taxon>Streptophyta</taxon>
        <taxon>Embryophyta</taxon>
        <taxon>Tracheophyta</taxon>
        <taxon>Spermatophyta</taxon>
        <taxon>Magnoliopsida</taxon>
        <taxon>Liliopsida</taxon>
        <taxon>Dioscoreales</taxon>
        <taxon>Dioscoreaceae</taxon>
        <taxon>Dioscorea</taxon>
    </lineage>
</organism>
<evidence type="ECO:0008006" key="12">
    <source>
        <dbReference type="Google" id="ProtNLM"/>
    </source>
</evidence>
<evidence type="ECO:0000256" key="4">
    <source>
        <dbReference type="ARBA" id="ARBA00022723"/>
    </source>
</evidence>
<evidence type="ECO:0000256" key="5">
    <source>
        <dbReference type="ARBA" id="ARBA00023002"/>
    </source>
</evidence>
<keyword evidence="11" id="KW-1185">Reference proteome</keyword>
<accession>A0A9D5HUQ7</accession>
<dbReference type="InterPro" id="IPR002401">
    <property type="entry name" value="Cyt_P450_E_grp-I"/>
</dbReference>
<keyword evidence="3 8" id="KW-0349">Heme</keyword>
<dbReference type="PANTHER" id="PTHR47955:SF15">
    <property type="entry name" value="CYTOCHROME P450 71A2-LIKE"/>
    <property type="match status" value="1"/>
</dbReference>
<name>A0A9D5HUQ7_9LILI</name>
<dbReference type="AlphaFoldDB" id="A0A9D5HUQ7"/>
<evidence type="ECO:0000256" key="2">
    <source>
        <dbReference type="ARBA" id="ARBA00010617"/>
    </source>
</evidence>
<protein>
    <recommendedName>
        <fullName evidence="12">Cytochrome P450 71A1</fullName>
    </recommendedName>
</protein>
<dbReference type="SUPFAM" id="SSF48264">
    <property type="entry name" value="Cytochrome P450"/>
    <property type="match status" value="1"/>
</dbReference>
<comment type="caution">
    <text evidence="10">The sequence shown here is derived from an EMBL/GenBank/DDBJ whole genome shotgun (WGS) entry which is preliminary data.</text>
</comment>
<dbReference type="Proteomes" id="UP001085076">
    <property type="component" value="Miscellaneous, Linkage group lg01"/>
</dbReference>
<keyword evidence="5 9" id="KW-0560">Oxidoreductase</keyword>
<feature type="binding site" description="axial binding residue" evidence="8">
    <location>
        <position position="143"/>
    </location>
    <ligand>
        <name>heme</name>
        <dbReference type="ChEBI" id="CHEBI:30413"/>
    </ligand>
    <ligandPart>
        <name>Fe</name>
        <dbReference type="ChEBI" id="CHEBI:18248"/>
    </ligandPart>
</feature>
<evidence type="ECO:0000256" key="3">
    <source>
        <dbReference type="ARBA" id="ARBA00022617"/>
    </source>
</evidence>
<dbReference type="GO" id="GO:0004497">
    <property type="term" value="F:monooxygenase activity"/>
    <property type="evidence" value="ECO:0007669"/>
    <property type="project" value="UniProtKB-KW"/>
</dbReference>
<evidence type="ECO:0000313" key="10">
    <source>
        <dbReference type="EMBL" id="KAJ0989206.1"/>
    </source>
</evidence>
<sequence>MFAAGTDTTFTALDWTMAELIRNPGVMKKVQEEIKEVVKGKGNVSEEDIDQMSYLKAVIKEVLRLHPPLPLLVPRESTERVKLHGFEIPTKTRVIINAWAIGRDPKTWERPEEFWPERFLNSVVDFKGQDFQLIPFGAGRRGCPGIMFAISTIELALATLLHHFDWKMPDGMSAEELDMSESPGITVHRKTSLVVQATPKF</sequence>
<dbReference type="Pfam" id="PF00067">
    <property type="entry name" value="p450"/>
    <property type="match status" value="1"/>
</dbReference>